<dbReference type="InterPro" id="IPR023298">
    <property type="entry name" value="ATPase_P-typ_TM_dom_sf"/>
</dbReference>
<dbReference type="InterPro" id="IPR023299">
    <property type="entry name" value="ATPase_P-typ_cyto_dom_N"/>
</dbReference>
<evidence type="ECO:0000256" key="11">
    <source>
        <dbReference type="ARBA" id="ARBA00022967"/>
    </source>
</evidence>
<evidence type="ECO:0000256" key="12">
    <source>
        <dbReference type="ARBA" id="ARBA00022989"/>
    </source>
</evidence>
<feature type="transmembrane region" description="Helical" evidence="15">
    <location>
        <begin position="291"/>
        <end position="310"/>
    </location>
</feature>
<name>A0A842HHM5_9BACT</name>
<evidence type="ECO:0000256" key="1">
    <source>
        <dbReference type="ARBA" id="ARBA00004651"/>
    </source>
</evidence>
<gene>
    <name evidence="17" type="ORF">H5P28_12340</name>
</gene>
<feature type="transmembrane region" description="Helical" evidence="15">
    <location>
        <begin position="38"/>
        <end position="59"/>
    </location>
</feature>
<feature type="transmembrane region" description="Helical" evidence="15">
    <location>
        <begin position="107"/>
        <end position="129"/>
    </location>
</feature>
<dbReference type="Pfam" id="PF00702">
    <property type="entry name" value="Hydrolase"/>
    <property type="match status" value="1"/>
</dbReference>
<dbReference type="Gene3D" id="3.40.1110.10">
    <property type="entry name" value="Calcium-transporting ATPase, cytoplasmic domain N"/>
    <property type="match status" value="1"/>
</dbReference>
<evidence type="ECO:0000256" key="13">
    <source>
        <dbReference type="ARBA" id="ARBA00023065"/>
    </source>
</evidence>
<keyword evidence="10" id="KW-0460">Magnesium</keyword>
<dbReference type="Pfam" id="PF00122">
    <property type="entry name" value="E1-E2_ATPase"/>
    <property type="match status" value="1"/>
</dbReference>
<evidence type="ECO:0000313" key="18">
    <source>
        <dbReference type="Proteomes" id="UP000546464"/>
    </source>
</evidence>
<evidence type="ECO:0000256" key="2">
    <source>
        <dbReference type="ARBA" id="ARBA00006024"/>
    </source>
</evidence>
<comment type="subcellular location">
    <subcellularLocation>
        <location evidence="1">Cell membrane</location>
        <topology evidence="1">Multi-pass membrane protein</topology>
    </subcellularLocation>
</comment>
<dbReference type="PANTHER" id="PTHR43520:SF5">
    <property type="entry name" value="CATION-TRANSPORTING P-TYPE ATPASE-RELATED"/>
    <property type="match status" value="1"/>
</dbReference>
<evidence type="ECO:0000256" key="4">
    <source>
        <dbReference type="ARBA" id="ARBA00022475"/>
    </source>
</evidence>
<organism evidence="17 18">
    <name type="scientific">Ruficoccus amylovorans</name>
    <dbReference type="NCBI Taxonomy" id="1804625"/>
    <lineage>
        <taxon>Bacteria</taxon>
        <taxon>Pseudomonadati</taxon>
        <taxon>Verrucomicrobiota</taxon>
        <taxon>Opitutia</taxon>
        <taxon>Puniceicoccales</taxon>
        <taxon>Cerasicoccaceae</taxon>
        <taxon>Ruficoccus</taxon>
    </lineage>
</organism>
<evidence type="ECO:0000256" key="14">
    <source>
        <dbReference type="ARBA" id="ARBA00023136"/>
    </source>
</evidence>
<keyword evidence="11" id="KW-1278">Translocase</keyword>
<keyword evidence="3" id="KW-0813">Transport</keyword>
<dbReference type="PANTHER" id="PTHR43520">
    <property type="entry name" value="ATP7, ISOFORM B"/>
    <property type="match status" value="1"/>
</dbReference>
<dbReference type="InterPro" id="IPR008250">
    <property type="entry name" value="ATPase_P-typ_transduc_dom_A_sf"/>
</dbReference>
<sequence length="684" mass="72245">MPATVQIASPTGTTTSCCCHDDAAPGLGVSDERWSRTWLKVAIALVIAGQGMIFGLGYNTADPRPEFGTPVYWLLNGGLFLSAVVVMTLLGPPLFAETWQTLRRGRLTVESLFTLTMLGAFGGSLLSTLTGEGNLYYEVVAIVLSIYTIGKTLGARSRQRALEAAQRLRTDFDHAWIAACGPEGRRRVPLAQLKPGQRVLVAPGEPVTVDGHIVRGGGYVAETAINGETEPVRRGVGQEVFAGSYAVDAMLEIEAYGLVGARKLDAILATIESARLRPSRLQAQADRLTRYFVPFVLTVAVGTFLGWSAYVSWQKALFDSMAVLLVACPCALGLATPIAVWTGLMNLSRLGLVCGSGDFLDVMAGARHLVFDKTGTLSGERLSLAAFRVLGGADEQRLRALIEAAERPIRHPVAEPLKELGASPELVAACAVADSQVVPGLGLKAVVNGPDGKVHSLLIGTLELMSEAARAVFNKEAVDFEAKRLVFVSCDGQAAAIIALEEKLRADAEAMIGELRELGTGLAIVSGDPQPRWKDLAGVTVMGGMLPEAKVRFVQELEARHEPVIFIGDGVNDAAAMAVSSGGIAMGAGADLTKAAASAVLAGESLRALPAAIRVCRRIRQAVRGNLVFAFSYNVLGMGLAAAGVLHPVVAALLMLGSSVFVSWRAARSARIEEPAAMIEIDDK</sequence>
<dbReference type="InterPro" id="IPR001757">
    <property type="entry name" value="P_typ_ATPase"/>
</dbReference>
<dbReference type="NCBIfam" id="TIGR01494">
    <property type="entry name" value="ATPase_P-type"/>
    <property type="match status" value="2"/>
</dbReference>
<dbReference type="SUPFAM" id="SSF81653">
    <property type="entry name" value="Calcium ATPase, transduction domain A"/>
    <property type="match status" value="1"/>
</dbReference>
<evidence type="ECO:0000256" key="3">
    <source>
        <dbReference type="ARBA" id="ARBA00022448"/>
    </source>
</evidence>
<dbReference type="GO" id="GO:0005507">
    <property type="term" value="F:copper ion binding"/>
    <property type="evidence" value="ECO:0007669"/>
    <property type="project" value="TreeGrafter"/>
</dbReference>
<comment type="similarity">
    <text evidence="2 15">Belongs to the cation transport ATPase (P-type) (TC 3.A.3) family. Type IB subfamily.</text>
</comment>
<dbReference type="Proteomes" id="UP000546464">
    <property type="component" value="Unassembled WGS sequence"/>
</dbReference>
<dbReference type="GO" id="GO:0005886">
    <property type="term" value="C:plasma membrane"/>
    <property type="evidence" value="ECO:0007669"/>
    <property type="project" value="UniProtKB-SubCell"/>
</dbReference>
<evidence type="ECO:0000259" key="16">
    <source>
        <dbReference type="Pfam" id="PF00122"/>
    </source>
</evidence>
<evidence type="ECO:0000313" key="17">
    <source>
        <dbReference type="EMBL" id="MBC2595047.1"/>
    </source>
</evidence>
<keyword evidence="5" id="KW-0597">Phosphoprotein</keyword>
<dbReference type="AlphaFoldDB" id="A0A842HHM5"/>
<keyword evidence="12 15" id="KW-1133">Transmembrane helix</keyword>
<comment type="caution">
    <text evidence="17">The sequence shown here is derived from an EMBL/GenBank/DDBJ whole genome shotgun (WGS) entry which is preliminary data.</text>
</comment>
<dbReference type="Gene3D" id="3.40.50.1000">
    <property type="entry name" value="HAD superfamily/HAD-like"/>
    <property type="match status" value="1"/>
</dbReference>
<dbReference type="RefSeq" id="WP_185676012.1">
    <property type="nucleotide sequence ID" value="NZ_JACHVB010000035.1"/>
</dbReference>
<dbReference type="InterPro" id="IPR023214">
    <property type="entry name" value="HAD_sf"/>
</dbReference>
<dbReference type="SUPFAM" id="SSF81665">
    <property type="entry name" value="Calcium ATPase, transmembrane domain M"/>
    <property type="match status" value="1"/>
</dbReference>
<evidence type="ECO:0000256" key="9">
    <source>
        <dbReference type="ARBA" id="ARBA00022840"/>
    </source>
</evidence>
<evidence type="ECO:0000256" key="6">
    <source>
        <dbReference type="ARBA" id="ARBA00022692"/>
    </source>
</evidence>
<keyword evidence="9 15" id="KW-0067">ATP-binding</keyword>
<protein>
    <submittedName>
        <fullName evidence="17">Heavy metal translocating P-type ATPase</fullName>
    </submittedName>
</protein>
<dbReference type="SUPFAM" id="SSF56784">
    <property type="entry name" value="HAD-like"/>
    <property type="match status" value="1"/>
</dbReference>
<keyword evidence="4 15" id="KW-1003">Cell membrane</keyword>
<keyword evidence="13" id="KW-0406">Ion transport</keyword>
<feature type="transmembrane region" description="Helical" evidence="15">
    <location>
        <begin position="623"/>
        <end position="643"/>
    </location>
</feature>
<dbReference type="GO" id="GO:0043682">
    <property type="term" value="F:P-type divalent copper transporter activity"/>
    <property type="evidence" value="ECO:0007669"/>
    <property type="project" value="TreeGrafter"/>
</dbReference>
<evidence type="ECO:0000256" key="15">
    <source>
        <dbReference type="RuleBase" id="RU362081"/>
    </source>
</evidence>
<keyword evidence="14 15" id="KW-0472">Membrane</keyword>
<dbReference type="EMBL" id="JACHVB010000035">
    <property type="protein sequence ID" value="MBC2595047.1"/>
    <property type="molecule type" value="Genomic_DNA"/>
</dbReference>
<dbReference type="InterPro" id="IPR027256">
    <property type="entry name" value="P-typ_ATPase_IB"/>
</dbReference>
<evidence type="ECO:0000256" key="7">
    <source>
        <dbReference type="ARBA" id="ARBA00022723"/>
    </source>
</evidence>
<dbReference type="InterPro" id="IPR059000">
    <property type="entry name" value="ATPase_P-type_domA"/>
</dbReference>
<keyword evidence="18" id="KW-1185">Reference proteome</keyword>
<proteinExistence type="inferred from homology"/>
<feature type="transmembrane region" description="Helical" evidence="15">
    <location>
        <begin position="135"/>
        <end position="153"/>
    </location>
</feature>
<dbReference type="NCBIfam" id="TIGR01525">
    <property type="entry name" value="ATPase-IB_hvy"/>
    <property type="match status" value="1"/>
</dbReference>
<dbReference type="GO" id="GO:0016887">
    <property type="term" value="F:ATP hydrolysis activity"/>
    <property type="evidence" value="ECO:0007669"/>
    <property type="project" value="InterPro"/>
</dbReference>
<dbReference type="Gene3D" id="2.70.150.10">
    <property type="entry name" value="Calcium-transporting ATPase, cytoplasmic transduction domain A"/>
    <property type="match status" value="1"/>
</dbReference>
<dbReference type="PRINTS" id="PR00119">
    <property type="entry name" value="CATATPASE"/>
</dbReference>
<accession>A0A842HHM5</accession>
<dbReference type="InterPro" id="IPR036412">
    <property type="entry name" value="HAD-like_sf"/>
</dbReference>
<feature type="transmembrane region" description="Helical" evidence="15">
    <location>
        <begin position="322"/>
        <end position="344"/>
    </location>
</feature>
<evidence type="ECO:0000256" key="10">
    <source>
        <dbReference type="ARBA" id="ARBA00022842"/>
    </source>
</evidence>
<reference evidence="17 18" key="1">
    <citation type="submission" date="2020-07" db="EMBL/GenBank/DDBJ databases">
        <authorList>
            <person name="Feng X."/>
        </authorList>
    </citation>
    <scope>NUCLEOTIDE SEQUENCE [LARGE SCALE GENOMIC DNA]</scope>
    <source>
        <strain evidence="17 18">JCM31066</strain>
    </source>
</reference>
<evidence type="ECO:0000256" key="5">
    <source>
        <dbReference type="ARBA" id="ARBA00022553"/>
    </source>
</evidence>
<feature type="transmembrane region" description="Helical" evidence="15">
    <location>
        <begin position="71"/>
        <end position="95"/>
    </location>
</feature>
<dbReference type="GO" id="GO:0055070">
    <property type="term" value="P:copper ion homeostasis"/>
    <property type="evidence" value="ECO:0007669"/>
    <property type="project" value="TreeGrafter"/>
</dbReference>
<feature type="domain" description="P-type ATPase A" evidence="16">
    <location>
        <begin position="186"/>
        <end position="270"/>
    </location>
</feature>
<keyword evidence="8 15" id="KW-0547">Nucleotide-binding</keyword>
<keyword evidence="7 15" id="KW-0479">Metal-binding</keyword>
<evidence type="ECO:0000256" key="8">
    <source>
        <dbReference type="ARBA" id="ARBA00022741"/>
    </source>
</evidence>
<keyword evidence="6 15" id="KW-0812">Transmembrane</keyword>
<dbReference type="GO" id="GO:0005524">
    <property type="term" value="F:ATP binding"/>
    <property type="evidence" value="ECO:0007669"/>
    <property type="project" value="UniProtKB-UniRule"/>
</dbReference>